<evidence type="ECO:0000256" key="9">
    <source>
        <dbReference type="SAM" id="Phobius"/>
    </source>
</evidence>
<dbReference type="PROSITE" id="PS50082">
    <property type="entry name" value="WD_REPEATS_2"/>
    <property type="match status" value="5"/>
</dbReference>
<dbReference type="AlphaFoldDB" id="A0A8J3Z764"/>
<feature type="compositionally biased region" description="Pro residues" evidence="8">
    <location>
        <begin position="380"/>
        <end position="390"/>
    </location>
</feature>
<evidence type="ECO:0000256" key="4">
    <source>
        <dbReference type="ARBA" id="ARBA00022786"/>
    </source>
</evidence>
<feature type="repeat" description="WD" evidence="7">
    <location>
        <begin position="465"/>
        <end position="500"/>
    </location>
</feature>
<dbReference type="InterPro" id="IPR015943">
    <property type="entry name" value="WD40/YVTN_repeat-like_dom_sf"/>
</dbReference>
<protein>
    <recommendedName>
        <fullName evidence="12">WD40 repeat</fullName>
    </recommendedName>
</protein>
<dbReference type="SMART" id="SM00320">
    <property type="entry name" value="WD40"/>
    <property type="match status" value="7"/>
</dbReference>
<organism evidence="10 11">
    <name type="scientific">Virgisporangium aurantiacum</name>
    <dbReference type="NCBI Taxonomy" id="175570"/>
    <lineage>
        <taxon>Bacteria</taxon>
        <taxon>Bacillati</taxon>
        <taxon>Actinomycetota</taxon>
        <taxon>Actinomycetes</taxon>
        <taxon>Micromonosporales</taxon>
        <taxon>Micromonosporaceae</taxon>
        <taxon>Virgisporangium</taxon>
    </lineage>
</organism>
<evidence type="ECO:0000313" key="11">
    <source>
        <dbReference type="Proteomes" id="UP000612585"/>
    </source>
</evidence>
<evidence type="ECO:0000256" key="1">
    <source>
        <dbReference type="ARBA" id="ARBA00022574"/>
    </source>
</evidence>
<dbReference type="Gene3D" id="2.130.10.10">
    <property type="entry name" value="YVTN repeat-like/Quinoprotein amine dehydrogenase"/>
    <property type="match status" value="3"/>
</dbReference>
<feature type="region of interest" description="Disordered" evidence="8">
    <location>
        <begin position="426"/>
        <end position="467"/>
    </location>
</feature>
<reference evidence="10" key="1">
    <citation type="submission" date="2021-01" db="EMBL/GenBank/DDBJ databases">
        <title>Whole genome shotgun sequence of Virgisporangium aurantiacum NBRC 16421.</title>
        <authorList>
            <person name="Komaki H."/>
            <person name="Tamura T."/>
        </authorList>
    </citation>
    <scope>NUCLEOTIDE SEQUENCE</scope>
    <source>
        <strain evidence="10">NBRC 16421</strain>
    </source>
</reference>
<evidence type="ECO:0000256" key="8">
    <source>
        <dbReference type="SAM" id="MobiDB-lite"/>
    </source>
</evidence>
<feature type="repeat" description="WD" evidence="7">
    <location>
        <begin position="655"/>
        <end position="686"/>
    </location>
</feature>
<evidence type="ECO:0008006" key="12">
    <source>
        <dbReference type="Google" id="ProtNLM"/>
    </source>
</evidence>
<dbReference type="Proteomes" id="UP000612585">
    <property type="component" value="Unassembled WGS sequence"/>
</dbReference>
<dbReference type="GO" id="GO:0140662">
    <property type="term" value="F:ATP-dependent protein folding chaperone"/>
    <property type="evidence" value="ECO:0007669"/>
    <property type="project" value="InterPro"/>
</dbReference>
<keyword evidence="11" id="KW-1185">Reference proteome</keyword>
<accession>A0A8J3Z764</accession>
<dbReference type="SUPFAM" id="SSF53067">
    <property type="entry name" value="Actin-like ATPase domain"/>
    <property type="match status" value="2"/>
</dbReference>
<feature type="repeat" description="WD" evidence="7">
    <location>
        <begin position="565"/>
        <end position="589"/>
    </location>
</feature>
<dbReference type="InterPro" id="IPR013126">
    <property type="entry name" value="Hsp_70_fam"/>
</dbReference>
<dbReference type="PRINTS" id="PR00301">
    <property type="entry name" value="HEATSHOCK70"/>
</dbReference>
<keyword evidence="5" id="KW-0067">ATP-binding</keyword>
<proteinExistence type="predicted"/>
<evidence type="ECO:0000256" key="2">
    <source>
        <dbReference type="ARBA" id="ARBA00022737"/>
    </source>
</evidence>
<dbReference type="InterPro" id="IPR001680">
    <property type="entry name" value="WD40_rpt"/>
</dbReference>
<feature type="repeat" description="WD" evidence="7">
    <location>
        <begin position="688"/>
        <end position="729"/>
    </location>
</feature>
<feature type="transmembrane region" description="Helical" evidence="9">
    <location>
        <begin position="400"/>
        <end position="418"/>
    </location>
</feature>
<dbReference type="InterPro" id="IPR051983">
    <property type="entry name" value="WSB_SOCS-box_domain"/>
</dbReference>
<keyword evidence="1 7" id="KW-0853">WD repeat</keyword>
<keyword evidence="3" id="KW-0547">Nucleotide-binding</keyword>
<keyword evidence="9" id="KW-0812">Transmembrane</keyword>
<dbReference type="EMBL" id="BOPG01000032">
    <property type="protein sequence ID" value="GIJ57588.1"/>
    <property type="molecule type" value="Genomic_DNA"/>
</dbReference>
<keyword evidence="6" id="KW-0143">Chaperone</keyword>
<dbReference type="InterPro" id="IPR020472">
    <property type="entry name" value="WD40_PAC1"/>
</dbReference>
<dbReference type="GO" id="GO:0000209">
    <property type="term" value="P:protein polyubiquitination"/>
    <property type="evidence" value="ECO:0007669"/>
    <property type="project" value="TreeGrafter"/>
</dbReference>
<dbReference type="InterPro" id="IPR036322">
    <property type="entry name" value="WD40_repeat_dom_sf"/>
</dbReference>
<dbReference type="InterPro" id="IPR043129">
    <property type="entry name" value="ATPase_NBD"/>
</dbReference>
<keyword evidence="9" id="KW-1133">Transmembrane helix</keyword>
<evidence type="ECO:0000256" key="6">
    <source>
        <dbReference type="ARBA" id="ARBA00023186"/>
    </source>
</evidence>
<dbReference type="InterPro" id="IPR019775">
    <property type="entry name" value="WD40_repeat_CS"/>
</dbReference>
<feature type="region of interest" description="Disordered" evidence="8">
    <location>
        <begin position="374"/>
        <end position="396"/>
    </location>
</feature>
<feature type="compositionally biased region" description="Low complexity" evidence="8">
    <location>
        <begin position="429"/>
        <end position="454"/>
    </location>
</feature>
<keyword evidence="2" id="KW-0677">Repeat</keyword>
<dbReference type="Gene3D" id="3.90.640.10">
    <property type="entry name" value="Actin, Chain A, domain 4"/>
    <property type="match status" value="1"/>
</dbReference>
<evidence type="ECO:0000256" key="5">
    <source>
        <dbReference type="ARBA" id="ARBA00022840"/>
    </source>
</evidence>
<name>A0A8J3Z764_9ACTN</name>
<dbReference type="PROSITE" id="PS50294">
    <property type="entry name" value="WD_REPEATS_REGION"/>
    <property type="match status" value="4"/>
</dbReference>
<keyword evidence="4" id="KW-0833">Ubl conjugation pathway</keyword>
<evidence type="ECO:0000256" key="7">
    <source>
        <dbReference type="PROSITE-ProRule" id="PRU00221"/>
    </source>
</evidence>
<sequence length="767" mass="79584">MTRFYTLCRVGSGYTLGVDFGTSNTVAAVVDPDGRVRHLLFDASPLLASGVLVDAGTVLTGSDAAQGMVSRPAAFEPHPKRRVGEGTAWLGDREVEVADLVAAVLGRVAAEARRLTGGRTVPAVLTHPAAWSRSRRSVLETAADRAGLTVSGLVAEPVAAAAYYAEVLGRRVPPGRGLVVYDLGAGTFDVAVVRVSDDGYDVVAADGLEDVGGLDLDAALVAIARGLTARDQTTGPAWDRLDTPGTVEDRLARQALWRDARAAKEQLSRHPTANLRVPIAGAELHVTRDEYEAAVRPLLERTVALTAATVRAANLGPDGVAAVLLVGGASRTPLAATLLHRELGVAPTTIDVPELVVAEGSLYLRPVPAPDTTAADAWPPLEPDPGPAPARPRRPSRRSMTAAVLAVVLAVAGLVYFWPFGDDPGGTPNGSPTSTSPSSSTSTDGRATGDGTTGFPRIVADGGPMEGHGERVRAMAFAPDGSTLASGDAHGFVRVWDLKTHKSRGPGLAGHTNAVTVAFSPDGDTLATGDGRTIPADTRETSVRLWEPREDYGKGPVLAVPGLAVLSVAFSPDSAMLASGGADGSVRLWRRQPAGAVGAALTGHTSRVLSVAFSPDGRQVASGGEDGTVRVWDVSTGRAVGQPLRMDAEAFAAIVRFSPDGRLLLAGGTDGTLRVWDAATRQPLGDLGDGHNDTVAAMWFSADSRTVTTIAVNSSFMIWDLASRTGAYMATVPGQQEGQLDSVAFNRSGDVVATSRGGAVFLWRLTP</sequence>
<keyword evidence="9" id="KW-0472">Membrane</keyword>
<dbReference type="PRINTS" id="PR00320">
    <property type="entry name" value="GPROTEINBRPT"/>
</dbReference>
<feature type="repeat" description="WD" evidence="7">
    <location>
        <begin position="601"/>
        <end position="642"/>
    </location>
</feature>
<dbReference type="PANTHER" id="PTHR15622">
    <property type="entry name" value="WD40 REPEAT PROTEIN"/>
    <property type="match status" value="1"/>
</dbReference>
<dbReference type="SUPFAM" id="SSF50978">
    <property type="entry name" value="WD40 repeat-like"/>
    <property type="match status" value="1"/>
</dbReference>
<dbReference type="CDD" id="cd00200">
    <property type="entry name" value="WD40"/>
    <property type="match status" value="1"/>
</dbReference>
<dbReference type="PROSITE" id="PS00678">
    <property type="entry name" value="WD_REPEATS_1"/>
    <property type="match status" value="1"/>
</dbReference>
<dbReference type="GO" id="GO:0005524">
    <property type="term" value="F:ATP binding"/>
    <property type="evidence" value="ECO:0007669"/>
    <property type="project" value="UniProtKB-KW"/>
</dbReference>
<dbReference type="Pfam" id="PF00400">
    <property type="entry name" value="WD40"/>
    <property type="match status" value="5"/>
</dbReference>
<evidence type="ECO:0000256" key="3">
    <source>
        <dbReference type="ARBA" id="ARBA00022741"/>
    </source>
</evidence>
<gene>
    <name evidence="10" type="ORF">Vau01_051040</name>
</gene>
<dbReference type="Pfam" id="PF00012">
    <property type="entry name" value="HSP70"/>
    <property type="match status" value="1"/>
</dbReference>
<evidence type="ECO:0000313" key="10">
    <source>
        <dbReference type="EMBL" id="GIJ57588.1"/>
    </source>
</evidence>
<dbReference type="Gene3D" id="3.30.420.40">
    <property type="match status" value="2"/>
</dbReference>
<dbReference type="PANTHER" id="PTHR15622:SF2">
    <property type="entry name" value="U4_U6 SMALL NUCLEAR RIBONUCLEOPROTEIN PRP4"/>
    <property type="match status" value="1"/>
</dbReference>
<comment type="caution">
    <text evidence="10">The sequence shown here is derived from an EMBL/GenBank/DDBJ whole genome shotgun (WGS) entry which is preliminary data.</text>
</comment>